<evidence type="ECO:0008006" key="6">
    <source>
        <dbReference type="Google" id="ProtNLM"/>
    </source>
</evidence>
<keyword evidence="5" id="KW-1185">Reference proteome</keyword>
<dbReference type="AlphaFoldDB" id="S8ALB8"/>
<evidence type="ECO:0000313" key="5">
    <source>
        <dbReference type="Proteomes" id="UP000015100"/>
    </source>
</evidence>
<comment type="caution">
    <text evidence="4">The sequence shown here is derived from an EMBL/GenBank/DDBJ whole genome shotgun (WGS) entry which is preliminary data.</text>
</comment>
<feature type="region of interest" description="Disordered" evidence="1">
    <location>
        <begin position="251"/>
        <end position="275"/>
    </location>
</feature>
<dbReference type="eggNOG" id="ENOG502SWZ7">
    <property type="taxonomic scope" value="Eukaryota"/>
</dbReference>
<keyword evidence="2" id="KW-0472">Membrane</keyword>
<accession>S8ALB8</accession>
<feature type="signal peptide" evidence="3">
    <location>
        <begin position="1"/>
        <end position="24"/>
    </location>
</feature>
<protein>
    <recommendedName>
        <fullName evidence="6">Extracellular membrane protein CFEM domain-containing protein</fullName>
    </recommendedName>
</protein>
<evidence type="ECO:0000313" key="4">
    <source>
        <dbReference type="EMBL" id="EPS43740.1"/>
    </source>
</evidence>
<proteinExistence type="predicted"/>
<feature type="compositionally biased region" description="Polar residues" evidence="1">
    <location>
        <begin position="124"/>
        <end position="137"/>
    </location>
</feature>
<gene>
    <name evidence="4" type="ORF">H072_2262</name>
</gene>
<keyword evidence="3" id="KW-0732">Signal</keyword>
<organism evidence="4 5">
    <name type="scientific">Dactylellina haptotyla (strain CBS 200.50)</name>
    <name type="common">Nematode-trapping fungus</name>
    <name type="synonym">Monacrosporium haptotylum</name>
    <dbReference type="NCBI Taxonomy" id="1284197"/>
    <lineage>
        <taxon>Eukaryota</taxon>
        <taxon>Fungi</taxon>
        <taxon>Dikarya</taxon>
        <taxon>Ascomycota</taxon>
        <taxon>Pezizomycotina</taxon>
        <taxon>Orbiliomycetes</taxon>
        <taxon>Orbiliales</taxon>
        <taxon>Orbiliaceae</taxon>
        <taxon>Dactylellina</taxon>
    </lineage>
</organism>
<reference evidence="4 5" key="1">
    <citation type="journal article" date="2013" name="PLoS Genet.">
        <title>Genomic mechanisms accounting for the adaptation to parasitism in nematode-trapping fungi.</title>
        <authorList>
            <person name="Meerupati T."/>
            <person name="Andersson K.M."/>
            <person name="Friman E."/>
            <person name="Kumar D."/>
            <person name="Tunlid A."/>
            <person name="Ahren D."/>
        </authorList>
    </citation>
    <scope>NUCLEOTIDE SEQUENCE [LARGE SCALE GENOMIC DNA]</scope>
    <source>
        <strain evidence="4 5">CBS 200.50</strain>
    </source>
</reference>
<feature type="transmembrane region" description="Helical" evidence="2">
    <location>
        <begin position="211"/>
        <end position="231"/>
    </location>
</feature>
<evidence type="ECO:0000256" key="2">
    <source>
        <dbReference type="SAM" id="Phobius"/>
    </source>
</evidence>
<feature type="region of interest" description="Disordered" evidence="1">
    <location>
        <begin position="121"/>
        <end position="142"/>
    </location>
</feature>
<sequence>MWSQKEKLALFLSLPLLAFDISAAQEGRSTVTIFSVPALTNIRPCATSCMGRVAYYIECPSSPLINSCFCRTDLTDIARTSIYNCVDSYCNGGVSMDGVGMTSIYTSYCNAVNANQAVDVGAGTDSTPPNTAQTTSNGGPGVQTSVRTTVETITTKVESVVTVFTGTITTQVESAVTKVILSTFTTVLSDETLQQFADEYKNGKSGGLEKGYQVAIAVGVVAIAIIVLLLFMNKIRRRWFGYQGPQPEVPMPQPPMGGIEGPGEQQNIGQPKYYN</sequence>
<dbReference type="EMBL" id="AQGS01000067">
    <property type="protein sequence ID" value="EPS43740.1"/>
    <property type="molecule type" value="Genomic_DNA"/>
</dbReference>
<evidence type="ECO:0000256" key="1">
    <source>
        <dbReference type="SAM" id="MobiDB-lite"/>
    </source>
</evidence>
<dbReference type="OrthoDB" id="5421290at2759"/>
<keyword evidence="2" id="KW-0812">Transmembrane</keyword>
<dbReference type="HOGENOM" id="CLU_100654_0_0_1"/>
<keyword evidence="2" id="KW-1133">Transmembrane helix</keyword>
<dbReference type="STRING" id="1284197.S8ALB8"/>
<dbReference type="Proteomes" id="UP000015100">
    <property type="component" value="Unassembled WGS sequence"/>
</dbReference>
<evidence type="ECO:0000256" key="3">
    <source>
        <dbReference type="SAM" id="SignalP"/>
    </source>
</evidence>
<reference evidence="5" key="2">
    <citation type="submission" date="2013-04" db="EMBL/GenBank/DDBJ databases">
        <title>Genomic mechanisms accounting for the adaptation to parasitism in nematode-trapping fungi.</title>
        <authorList>
            <person name="Ahren D.G."/>
        </authorList>
    </citation>
    <scope>NUCLEOTIDE SEQUENCE [LARGE SCALE GENOMIC DNA]</scope>
    <source>
        <strain evidence="5">CBS 200.50</strain>
    </source>
</reference>
<name>S8ALB8_DACHA</name>
<feature type="chain" id="PRO_5004548033" description="Extracellular membrane protein CFEM domain-containing protein" evidence="3">
    <location>
        <begin position="25"/>
        <end position="275"/>
    </location>
</feature>